<dbReference type="InterPro" id="IPR019546">
    <property type="entry name" value="TAT_signal_bac_arc"/>
</dbReference>
<evidence type="ECO:0000313" key="2">
    <source>
        <dbReference type="Proteomes" id="UP000322454"/>
    </source>
</evidence>
<dbReference type="AlphaFoldDB" id="A0A520XEV3"/>
<dbReference type="Proteomes" id="UP000322454">
    <property type="component" value="Unassembled WGS sequence"/>
</dbReference>
<comment type="caution">
    <text evidence="1">The sequence shown here is derived from an EMBL/GenBank/DDBJ whole genome shotgun (WGS) entry which is preliminary data.</text>
</comment>
<protein>
    <submittedName>
        <fullName evidence="1">Twin-arginine translocation signal domain-containing protein</fullName>
    </submittedName>
</protein>
<proteinExistence type="predicted"/>
<dbReference type="InterPro" id="IPR006311">
    <property type="entry name" value="TAT_signal"/>
</dbReference>
<sequence>MDLKNVSRRSFIKTAAVLAGAAAVNPVNLLKFKPVGNLTIIWNSDSHA</sequence>
<evidence type="ECO:0000313" key="1">
    <source>
        <dbReference type="EMBL" id="RZV39724.1"/>
    </source>
</evidence>
<dbReference type="PROSITE" id="PS51318">
    <property type="entry name" value="TAT"/>
    <property type="match status" value="1"/>
</dbReference>
<dbReference type="NCBIfam" id="TIGR01409">
    <property type="entry name" value="TAT_signal_seq"/>
    <property type="match status" value="1"/>
</dbReference>
<gene>
    <name evidence="1" type="ORF">EVJ48_03290</name>
</gene>
<dbReference type="EMBL" id="SHMQ01000006">
    <property type="protein sequence ID" value="RZV39724.1"/>
    <property type="molecule type" value="Genomic_DNA"/>
</dbReference>
<reference evidence="1 2" key="1">
    <citation type="submission" date="2019-01" db="EMBL/GenBank/DDBJ databases">
        <title>Insights into ecological role of a new deltaproteobacterial order Candidatus Sinidesulfobacterales (Sva0485) by metagenomics and metatranscriptomics.</title>
        <authorList>
            <person name="Tan S."/>
            <person name="Liu J."/>
            <person name="Fang Y."/>
            <person name="Hedlund B."/>
            <person name="Lian Z.-H."/>
            <person name="Huang L.-Y."/>
            <person name="Li J.-T."/>
            <person name="Huang L.-N."/>
            <person name="Li W.-J."/>
            <person name="Jiang H.-C."/>
            <person name="Dong H.-L."/>
            <person name="Shu W.-S."/>
        </authorList>
    </citation>
    <scope>NUCLEOTIDE SEQUENCE [LARGE SCALE GENOMIC DNA]</scope>
    <source>
        <strain evidence="1">AP4</strain>
    </source>
</reference>
<name>A0A520XEV3_9DELT</name>
<organism evidence="1 2">
    <name type="scientific">Candidatus Acidulodesulfobacterium acidiphilum</name>
    <dbReference type="NCBI Taxonomy" id="2597224"/>
    <lineage>
        <taxon>Bacteria</taxon>
        <taxon>Deltaproteobacteria</taxon>
        <taxon>Candidatus Acidulodesulfobacterales</taxon>
        <taxon>Candidatus Acidulodesulfobacterium</taxon>
    </lineage>
</organism>
<accession>A0A520XEV3</accession>
<dbReference type="Pfam" id="PF10518">
    <property type="entry name" value="TAT_signal"/>
    <property type="match status" value="1"/>
</dbReference>
<feature type="non-terminal residue" evidence="1">
    <location>
        <position position="48"/>
    </location>
</feature>